<dbReference type="EMBL" id="MGEF01000063">
    <property type="protein sequence ID" value="OGL77224.1"/>
    <property type="molecule type" value="Genomic_DNA"/>
</dbReference>
<comment type="caution">
    <text evidence="1">The sequence shown here is derived from an EMBL/GenBank/DDBJ whole genome shotgun (WGS) entry which is preliminary data.</text>
</comment>
<evidence type="ECO:0000313" key="2">
    <source>
        <dbReference type="Proteomes" id="UP000176604"/>
    </source>
</evidence>
<gene>
    <name evidence="1" type="ORF">A3J43_04365</name>
</gene>
<protein>
    <submittedName>
        <fullName evidence="1">Uncharacterized protein</fullName>
    </submittedName>
</protein>
<reference evidence="1 2" key="1">
    <citation type="journal article" date="2016" name="Nat. Commun.">
        <title>Thousands of microbial genomes shed light on interconnected biogeochemical processes in an aquifer system.</title>
        <authorList>
            <person name="Anantharaman K."/>
            <person name="Brown C.T."/>
            <person name="Hug L.A."/>
            <person name="Sharon I."/>
            <person name="Castelle C.J."/>
            <person name="Probst A.J."/>
            <person name="Thomas B.C."/>
            <person name="Singh A."/>
            <person name="Wilkins M.J."/>
            <person name="Karaoz U."/>
            <person name="Brodie E.L."/>
            <person name="Williams K.H."/>
            <person name="Hubbard S.S."/>
            <person name="Banfield J.F."/>
        </authorList>
    </citation>
    <scope>NUCLEOTIDE SEQUENCE [LARGE SCALE GENOMIC DNA]</scope>
</reference>
<dbReference type="Proteomes" id="UP000176604">
    <property type="component" value="Unassembled WGS sequence"/>
</dbReference>
<dbReference type="AlphaFoldDB" id="A0A1F7UHN7"/>
<accession>A0A1F7UHN7</accession>
<organism evidence="1 2">
    <name type="scientific">Candidatus Uhrbacteria bacterium RIFCSPHIGHO2_12_FULL_54_23</name>
    <dbReference type="NCBI Taxonomy" id="1802397"/>
    <lineage>
        <taxon>Bacteria</taxon>
        <taxon>Candidatus Uhriibacteriota</taxon>
    </lineage>
</organism>
<proteinExistence type="predicted"/>
<evidence type="ECO:0000313" key="1">
    <source>
        <dbReference type="EMBL" id="OGL77224.1"/>
    </source>
</evidence>
<name>A0A1F7UHN7_9BACT</name>
<dbReference type="STRING" id="1802397.A3J43_04365"/>
<sequence length="93" mass="10632">MKVLFIAKFLKFLETVEEKTKQALQEILEGIGSGIQQLQLQLMILKRPALARRIADLQQRKKDALARKDASLWESIIRDEVKLIEEEAAEQGA</sequence>